<reference evidence="1" key="1">
    <citation type="submission" date="2016-01" db="EMBL/GenBank/DDBJ databases">
        <title>Reference transcriptome for the parasite Schistocephalus solidus: insights into the molecular evolution of parasitism.</title>
        <authorList>
            <person name="Hebert F.O."/>
            <person name="Grambauer S."/>
            <person name="Barber I."/>
            <person name="Landry C.R."/>
            <person name="Aubin-Horth N."/>
        </authorList>
    </citation>
    <scope>NUCLEOTIDE SEQUENCE</scope>
</reference>
<name>A0A0X3NP35_SCHSO</name>
<accession>A0A0X3NP35</accession>
<evidence type="ECO:0000313" key="1">
    <source>
        <dbReference type="EMBL" id="JAP41594.1"/>
    </source>
</evidence>
<dbReference type="AlphaFoldDB" id="A0A0X3NP35"/>
<gene>
    <name evidence="1" type="ORF">TR125119</name>
</gene>
<proteinExistence type="predicted"/>
<feature type="non-terminal residue" evidence="1">
    <location>
        <position position="126"/>
    </location>
</feature>
<organism evidence="1">
    <name type="scientific">Schistocephalus solidus</name>
    <name type="common">Tapeworm</name>
    <dbReference type="NCBI Taxonomy" id="70667"/>
    <lineage>
        <taxon>Eukaryota</taxon>
        <taxon>Metazoa</taxon>
        <taxon>Spiralia</taxon>
        <taxon>Lophotrochozoa</taxon>
        <taxon>Platyhelminthes</taxon>
        <taxon>Cestoda</taxon>
        <taxon>Eucestoda</taxon>
        <taxon>Diphyllobothriidea</taxon>
        <taxon>Diphyllobothriidae</taxon>
        <taxon>Schistocephalus</taxon>
    </lineage>
</organism>
<sequence>MPNAQNMDQRRCPCCIPRKQQRLVAISPQPQKCQTPETNGSVCPAIDCCRKDCACCCDCYCCQQKDIGDDLCFLGETELYVSRTLKRYLLKAFGWSGVQSNNAPLRYRMCPVKRRDHEDGDIILKT</sequence>
<protein>
    <submittedName>
        <fullName evidence="1">Uncharacterized protein</fullName>
    </submittedName>
</protein>
<dbReference type="EMBL" id="GEEE01021631">
    <property type="protein sequence ID" value="JAP41594.1"/>
    <property type="molecule type" value="Transcribed_RNA"/>
</dbReference>